<dbReference type="Gene3D" id="3.30.565.10">
    <property type="entry name" value="Histidine kinase-like ATPase, C-terminal domain"/>
    <property type="match status" value="1"/>
</dbReference>
<evidence type="ECO:0000259" key="3">
    <source>
        <dbReference type="Pfam" id="PF13581"/>
    </source>
</evidence>
<sequence length="147" mass="15781">MDSDERLPHGAGPAGLPPGGQVRRLGLLGVRGQVTLGREFTRRALDDWHIQDGEDVLLLVSELLANAVLHAGGAHELLLHASPERLRVEVRDGGPGVPCPRSPGRPDLPGGHGLHIVDKLADRWGTDSSPDGKSVWLEIDTSRPRMP</sequence>
<feature type="region of interest" description="Disordered" evidence="2">
    <location>
        <begin position="1"/>
        <end position="20"/>
    </location>
</feature>
<keyword evidence="4" id="KW-0067">ATP-binding</keyword>
<dbReference type="EMBL" id="PYBW01000041">
    <property type="protein sequence ID" value="PYC79981.1"/>
    <property type="molecule type" value="Genomic_DNA"/>
</dbReference>
<dbReference type="InterPro" id="IPR050267">
    <property type="entry name" value="Anti-sigma-factor_SerPK"/>
</dbReference>
<evidence type="ECO:0000256" key="1">
    <source>
        <dbReference type="ARBA" id="ARBA00022527"/>
    </source>
</evidence>
<proteinExistence type="predicted"/>
<protein>
    <submittedName>
        <fullName evidence="4">ATP-binding protein</fullName>
    </submittedName>
</protein>
<dbReference type="Pfam" id="PF13581">
    <property type="entry name" value="HATPase_c_2"/>
    <property type="match status" value="1"/>
</dbReference>
<dbReference type="PANTHER" id="PTHR35526">
    <property type="entry name" value="ANTI-SIGMA-F FACTOR RSBW-RELATED"/>
    <property type="match status" value="1"/>
</dbReference>
<reference evidence="4 5" key="1">
    <citation type="submission" date="2018-03" db="EMBL/GenBank/DDBJ databases">
        <title>Bioinformatic expansion and discovery of thiopeptide antibiotics.</title>
        <authorList>
            <person name="Schwalen C.J."/>
            <person name="Hudson G.A."/>
            <person name="Mitchell D.A."/>
        </authorList>
    </citation>
    <scope>NUCLEOTIDE SEQUENCE [LARGE SCALE GENOMIC DNA]</scope>
    <source>
        <strain evidence="4 5">ATCC 21389</strain>
    </source>
</reference>
<dbReference type="OrthoDB" id="3479886at2"/>
<comment type="caution">
    <text evidence="4">The sequence shown here is derived from an EMBL/GenBank/DDBJ whole genome shotgun (WGS) entry which is preliminary data.</text>
</comment>
<keyword evidence="1" id="KW-0418">Kinase</keyword>
<feature type="domain" description="Histidine kinase/HSP90-like ATPase" evidence="3">
    <location>
        <begin position="39"/>
        <end position="137"/>
    </location>
</feature>
<dbReference type="Proteomes" id="UP000248039">
    <property type="component" value="Unassembled WGS sequence"/>
</dbReference>
<dbReference type="GO" id="GO:0005524">
    <property type="term" value="F:ATP binding"/>
    <property type="evidence" value="ECO:0007669"/>
    <property type="project" value="UniProtKB-KW"/>
</dbReference>
<dbReference type="GO" id="GO:0004674">
    <property type="term" value="F:protein serine/threonine kinase activity"/>
    <property type="evidence" value="ECO:0007669"/>
    <property type="project" value="UniProtKB-KW"/>
</dbReference>
<feature type="compositionally biased region" description="Basic and acidic residues" evidence="2">
    <location>
        <begin position="115"/>
        <end position="125"/>
    </location>
</feature>
<evidence type="ECO:0000313" key="4">
    <source>
        <dbReference type="EMBL" id="PYC79981.1"/>
    </source>
</evidence>
<feature type="region of interest" description="Disordered" evidence="2">
    <location>
        <begin position="92"/>
        <end position="147"/>
    </location>
</feature>
<dbReference type="RefSeq" id="WP_110669250.1">
    <property type="nucleotide sequence ID" value="NZ_PYBW01000041.1"/>
</dbReference>
<evidence type="ECO:0000256" key="2">
    <source>
        <dbReference type="SAM" id="MobiDB-lite"/>
    </source>
</evidence>
<dbReference type="SUPFAM" id="SSF55874">
    <property type="entry name" value="ATPase domain of HSP90 chaperone/DNA topoisomerase II/histidine kinase"/>
    <property type="match status" value="1"/>
</dbReference>
<accession>A0A2V4N6N2</accession>
<gene>
    <name evidence="4" type="ORF">C7C46_13585</name>
</gene>
<name>A0A2V4N6N2_9ACTN</name>
<dbReference type="InterPro" id="IPR036890">
    <property type="entry name" value="HATPase_C_sf"/>
</dbReference>
<dbReference type="InterPro" id="IPR003594">
    <property type="entry name" value="HATPase_dom"/>
</dbReference>
<evidence type="ECO:0000313" key="5">
    <source>
        <dbReference type="Proteomes" id="UP000248039"/>
    </source>
</evidence>
<keyword evidence="5" id="KW-1185">Reference proteome</keyword>
<dbReference type="PANTHER" id="PTHR35526:SF3">
    <property type="entry name" value="ANTI-SIGMA-F FACTOR RSBW"/>
    <property type="match status" value="1"/>
</dbReference>
<organism evidence="4 5">
    <name type="scientific">Streptomyces tateyamensis</name>
    <dbReference type="NCBI Taxonomy" id="565073"/>
    <lineage>
        <taxon>Bacteria</taxon>
        <taxon>Bacillati</taxon>
        <taxon>Actinomycetota</taxon>
        <taxon>Actinomycetes</taxon>
        <taxon>Kitasatosporales</taxon>
        <taxon>Streptomycetaceae</taxon>
        <taxon>Streptomyces</taxon>
    </lineage>
</organism>
<dbReference type="AlphaFoldDB" id="A0A2V4N6N2"/>
<keyword evidence="4" id="KW-0547">Nucleotide-binding</keyword>
<dbReference type="CDD" id="cd16936">
    <property type="entry name" value="HATPase_RsbW-like"/>
    <property type="match status" value="1"/>
</dbReference>
<keyword evidence="1" id="KW-0723">Serine/threonine-protein kinase</keyword>
<keyword evidence="1" id="KW-0808">Transferase</keyword>